<dbReference type="GeneID" id="105032964"/>
<gene>
    <name evidence="3" type="primary">LOC105032964</name>
</gene>
<evidence type="ECO:0000256" key="1">
    <source>
        <dbReference type="SAM" id="MobiDB-lite"/>
    </source>
</evidence>
<reference evidence="3" key="1">
    <citation type="submission" date="2025-08" db="UniProtKB">
        <authorList>
            <consortium name="RefSeq"/>
        </authorList>
    </citation>
    <scope>IDENTIFICATION</scope>
</reference>
<protein>
    <submittedName>
        <fullName evidence="3">Uncharacterized protein LOC105032964</fullName>
    </submittedName>
</protein>
<dbReference type="AlphaFoldDB" id="A0A6I9QA63"/>
<name>A0A6I9QA63_ELAGV</name>
<evidence type="ECO:0000313" key="2">
    <source>
        <dbReference type="Proteomes" id="UP000504607"/>
    </source>
</evidence>
<evidence type="ECO:0000313" key="3">
    <source>
        <dbReference type="RefSeq" id="XP_010905874.1"/>
    </source>
</evidence>
<feature type="compositionally biased region" description="Basic and acidic residues" evidence="1">
    <location>
        <begin position="93"/>
        <end position="106"/>
    </location>
</feature>
<feature type="region of interest" description="Disordered" evidence="1">
    <location>
        <begin position="93"/>
        <end position="114"/>
    </location>
</feature>
<sequence>MGCYPFCKMMSRTLRKCSGKGRRRPKYYYPRGTPATKNVTFGNDSVVIISPEPEQTATLTKHCPIQPAADVSPTLHAEIAQNKEPDQVHVRFADEPEPHPYPDPHPRANPPCPSRHESGPVYMASSYRYMPSPLPRWDEGERRRPEYFGGEYRYYPTPVREGIYSIATDANRLTTIFSEENPNACNIV</sequence>
<accession>A0A6I9QA63</accession>
<dbReference type="Proteomes" id="UP000504607">
    <property type="component" value="Unplaced"/>
</dbReference>
<proteinExistence type="predicted"/>
<dbReference type="InParanoid" id="A0A6I9QA63"/>
<dbReference type="OrthoDB" id="629467at2759"/>
<organism evidence="2 3">
    <name type="scientific">Elaeis guineensis var. tenera</name>
    <name type="common">Oil palm</name>
    <dbReference type="NCBI Taxonomy" id="51953"/>
    <lineage>
        <taxon>Eukaryota</taxon>
        <taxon>Viridiplantae</taxon>
        <taxon>Streptophyta</taxon>
        <taxon>Embryophyta</taxon>
        <taxon>Tracheophyta</taxon>
        <taxon>Spermatophyta</taxon>
        <taxon>Magnoliopsida</taxon>
        <taxon>Liliopsida</taxon>
        <taxon>Arecaceae</taxon>
        <taxon>Arecoideae</taxon>
        <taxon>Cocoseae</taxon>
        <taxon>Elaeidinae</taxon>
        <taxon>Elaeis</taxon>
    </lineage>
</organism>
<dbReference type="KEGG" id="egu:105032964"/>
<dbReference type="RefSeq" id="XP_010905874.1">
    <property type="nucleotide sequence ID" value="XM_010907572.3"/>
</dbReference>
<keyword evidence="2" id="KW-1185">Reference proteome</keyword>